<evidence type="ECO:0000313" key="4">
    <source>
        <dbReference type="Proteomes" id="UP000070188"/>
    </source>
</evidence>
<dbReference type="Proteomes" id="UP000070659">
    <property type="component" value="Unassembled WGS sequence"/>
</dbReference>
<dbReference type="EMBL" id="JYIJ01000018">
    <property type="protein sequence ID" value="KWX00231.1"/>
    <property type="molecule type" value="Genomic_DNA"/>
</dbReference>
<dbReference type="RefSeq" id="WP_066888392.1">
    <property type="nucleotide sequence ID" value="NZ_CP171739.1"/>
</dbReference>
<keyword evidence="4" id="KW-1185">Reference proteome</keyword>
<comment type="caution">
    <text evidence="2">The sequence shown here is derived from an EMBL/GenBank/DDBJ whole genome shotgun (WGS) entry which is preliminary data.</text>
</comment>
<organism evidence="2 5">
    <name type="scientific">Carbonactinospora thermoautotrophica</name>
    <dbReference type="NCBI Taxonomy" id="1469144"/>
    <lineage>
        <taxon>Bacteria</taxon>
        <taxon>Bacillati</taxon>
        <taxon>Actinomycetota</taxon>
        <taxon>Actinomycetes</taxon>
        <taxon>Kitasatosporales</taxon>
        <taxon>Carbonactinosporaceae</taxon>
        <taxon>Carbonactinospora</taxon>
    </lineage>
</organism>
<sequence>MGRHAQHRGTLLGFVVHALLALAILGLLPLTLYLAGMIGQDRDTGLRPLPSATCLDGPCADPAPTAGPAARASAIRVTVGW</sequence>
<reference evidence="3" key="2">
    <citation type="submission" date="2015-04" db="EMBL/GenBank/DDBJ databases">
        <title>Physiological reanalysis, assessment of diazotrophy, and genome sequences of multiple isolates of Streptomyces thermoautotrophicus.</title>
        <authorList>
            <person name="MacKellar D.C."/>
            <person name="Lieber L."/>
            <person name="Norman J."/>
            <person name="Bolger A."/>
            <person name="Tobin C."/>
            <person name="Murray J.W."/>
            <person name="Woodward J."/>
            <person name="Friesen M."/>
            <person name="Prell J."/>
        </authorList>
    </citation>
    <scope>NUCLEOTIDE SEQUENCE [LARGE SCALE GENOMIC DNA]</scope>
    <source>
        <strain evidence="3">H1</strain>
    </source>
</reference>
<keyword evidence="1" id="KW-1133">Transmembrane helix</keyword>
<accession>A0A132MQW6</accession>
<reference evidence="4" key="3">
    <citation type="submission" date="2015-04" db="EMBL/GenBank/DDBJ databases">
        <title>Physiological reanalysis, assessment of diazotrophy, and genome sequences of multiple isolates of Streptomyces thermoautotrophicus.</title>
        <authorList>
            <person name="MacKellar D.C."/>
            <person name="Lieber L."/>
            <person name="Norman J."/>
            <person name="Bolger A."/>
            <person name="Tobin C."/>
            <person name="Murray J.W."/>
            <person name="Chang R."/>
            <person name="Ford T."/>
            <person name="Nguyen P.Q."/>
            <person name="Woodward J."/>
            <person name="Permingeat H."/>
            <person name="Joshi N.S."/>
            <person name="Silver P.A."/>
            <person name="Usadel B."/>
            <person name="Rutherford A.W."/>
            <person name="Friesen M."/>
            <person name="Prell J."/>
        </authorList>
    </citation>
    <scope>NUCLEOTIDE SEQUENCE [LARGE SCALE GENOMIC DNA]</scope>
    <source>
        <strain evidence="4">H1</strain>
    </source>
</reference>
<feature type="transmembrane region" description="Helical" evidence="1">
    <location>
        <begin position="12"/>
        <end position="35"/>
    </location>
</feature>
<dbReference type="PATRIC" id="fig|1469144.10.peg.2991"/>
<gene>
    <name evidence="3" type="ORF">LI90_2766</name>
    <name evidence="2" type="ORF">TH66_15310</name>
</gene>
<evidence type="ECO:0000313" key="5">
    <source>
        <dbReference type="Proteomes" id="UP000070659"/>
    </source>
</evidence>
<dbReference type="AlphaFoldDB" id="A0A132MQW6"/>
<evidence type="ECO:0000256" key="1">
    <source>
        <dbReference type="SAM" id="Phobius"/>
    </source>
</evidence>
<keyword evidence="1" id="KW-0812">Transmembrane</keyword>
<proteinExistence type="predicted"/>
<evidence type="ECO:0000313" key="2">
    <source>
        <dbReference type="EMBL" id="KWX00231.1"/>
    </source>
</evidence>
<evidence type="ECO:0000313" key="3">
    <source>
        <dbReference type="EMBL" id="KWX01734.1"/>
    </source>
</evidence>
<keyword evidence="1" id="KW-0472">Membrane</keyword>
<dbReference type="EMBL" id="LAXD01000001">
    <property type="protein sequence ID" value="KWX01734.1"/>
    <property type="molecule type" value="Genomic_DNA"/>
</dbReference>
<name>A0A132MQW6_9ACTN</name>
<reference evidence="2 5" key="1">
    <citation type="submission" date="2015-02" db="EMBL/GenBank/DDBJ databases">
        <title>Physiological reanalysis, assessment of diazotrophy, and genome sequences of multiple isolates of Streptomyces thermoautotrophicus.</title>
        <authorList>
            <person name="MacKellar D.C."/>
            <person name="Lieber L."/>
            <person name="Norman J."/>
            <person name="Bolger A."/>
            <person name="Tobin C."/>
            <person name="Murray J.W."/>
            <person name="Prell J."/>
        </authorList>
    </citation>
    <scope>NUCLEOTIDE SEQUENCE [LARGE SCALE GENOMIC DNA]</scope>
    <source>
        <strain evidence="2 5">UBT1</strain>
    </source>
</reference>
<dbReference type="STRING" id="1469144.LI90_2766"/>
<dbReference type="Proteomes" id="UP000070188">
    <property type="component" value="Unassembled WGS sequence"/>
</dbReference>
<protein>
    <submittedName>
        <fullName evidence="2">Uncharacterized protein</fullName>
    </submittedName>
</protein>